<comment type="caution">
    <text evidence="3">The sequence shown here is derived from an EMBL/GenBank/DDBJ whole genome shotgun (WGS) entry which is preliminary data.</text>
</comment>
<dbReference type="InterPro" id="IPR038740">
    <property type="entry name" value="BioF2-like_GNAT_dom"/>
</dbReference>
<name>A0ABT8T0G0_9HYPH</name>
<organism evidence="3 4">
    <name type="scientific">Rhizobium oryzicola</name>
    <dbReference type="NCBI Taxonomy" id="1232668"/>
    <lineage>
        <taxon>Bacteria</taxon>
        <taxon>Pseudomonadati</taxon>
        <taxon>Pseudomonadota</taxon>
        <taxon>Alphaproteobacteria</taxon>
        <taxon>Hyphomicrobiales</taxon>
        <taxon>Rhizobiaceae</taxon>
        <taxon>Rhizobium/Agrobacterium group</taxon>
        <taxon>Rhizobium</taxon>
    </lineage>
</organism>
<dbReference type="SUPFAM" id="SSF55729">
    <property type="entry name" value="Acyl-CoA N-acyltransferases (Nat)"/>
    <property type="match status" value="1"/>
</dbReference>
<reference evidence="3" key="2">
    <citation type="submission" date="2023-07" db="EMBL/GenBank/DDBJ databases">
        <authorList>
            <person name="Sun H."/>
        </authorList>
    </citation>
    <scope>NUCLEOTIDE SEQUENCE</scope>
    <source>
        <strain evidence="3">05753</strain>
    </source>
</reference>
<evidence type="ECO:0000313" key="3">
    <source>
        <dbReference type="EMBL" id="MDO1584128.1"/>
    </source>
</evidence>
<dbReference type="EMBL" id="JAUKWQ010000006">
    <property type="protein sequence ID" value="MDO1584128.1"/>
    <property type="molecule type" value="Genomic_DNA"/>
</dbReference>
<evidence type="ECO:0000256" key="1">
    <source>
        <dbReference type="SAM" id="MobiDB-lite"/>
    </source>
</evidence>
<feature type="domain" description="BioF2-like acetyltransferase" evidence="2">
    <location>
        <begin position="224"/>
        <end position="349"/>
    </location>
</feature>
<dbReference type="InterPro" id="IPR016181">
    <property type="entry name" value="Acyl_CoA_acyltransferase"/>
</dbReference>
<dbReference type="Proteomes" id="UP001169006">
    <property type="component" value="Unassembled WGS sequence"/>
</dbReference>
<reference evidence="3" key="1">
    <citation type="journal article" date="2015" name="Int. J. Syst. Evol. Microbiol.">
        <title>Rhizobium oryzicola sp. nov., potential plant-growth-promoting endophytic bacteria isolated from rice roots.</title>
        <authorList>
            <person name="Zhang X.X."/>
            <person name="Gao J.S."/>
            <person name="Cao Y.H."/>
            <person name="Sheirdil R.A."/>
            <person name="Wang X.C."/>
            <person name="Zhang L."/>
        </authorList>
    </citation>
    <scope>NUCLEOTIDE SEQUENCE</scope>
    <source>
        <strain evidence="3">05753</strain>
    </source>
</reference>
<sequence>MTELPPLPNPASSSIEPGDLGYLRNPMPKTPPASLSISVGRTGRTLSIYPAAMGYELQDELDFLSNRVMEPNVFFSARLLAPAMPRVEDRQIQLALIRDENERRSRMRFLMPFSTEKPGFSMGPSIIRAWANPFGPLGTPLVDAEDAAETVDNMLEAFGRKDARMPTVLVLPELRLNGRFAQLTRAVAVARNLPITVTSPFSRPMLQSSEDGETYLKRAISGHHLRDVRRQWRALAATGTLTYEVARQPDDIRRRTEEFLALEASGWKGRKKSALINDRYRAAFAREAIGNLAEVDAVRIHTIDFNGRAIASIVVFMMAGEAFTWKTAYNEGFSRYSPGKLLMMKLTEWHLDDANIVRSDSCAVPDHPIMSRFWMEREEMGTLVIGLTETSDRDVRQVATQLHAYKNTRNMARILREKIMSIAGKHG</sequence>
<protein>
    <submittedName>
        <fullName evidence="3">GNAT family N-acetyltransferase</fullName>
        <ecNumber evidence="3">2.3.1.-</ecNumber>
    </submittedName>
</protein>
<dbReference type="EC" id="2.3.1.-" evidence="3"/>
<dbReference type="GO" id="GO:0016746">
    <property type="term" value="F:acyltransferase activity"/>
    <property type="evidence" value="ECO:0007669"/>
    <property type="project" value="UniProtKB-KW"/>
</dbReference>
<dbReference type="RefSeq" id="WP_302078346.1">
    <property type="nucleotide sequence ID" value="NZ_JAUKWQ010000006.1"/>
</dbReference>
<accession>A0ABT8T0G0</accession>
<keyword evidence="3" id="KW-0808">Transferase</keyword>
<keyword evidence="4" id="KW-1185">Reference proteome</keyword>
<evidence type="ECO:0000313" key="4">
    <source>
        <dbReference type="Proteomes" id="UP001169006"/>
    </source>
</evidence>
<feature type="region of interest" description="Disordered" evidence="1">
    <location>
        <begin position="1"/>
        <end position="33"/>
    </location>
</feature>
<evidence type="ECO:0000259" key="2">
    <source>
        <dbReference type="Pfam" id="PF13480"/>
    </source>
</evidence>
<gene>
    <name evidence="3" type="ORF">Q2T52_18750</name>
</gene>
<keyword evidence="3" id="KW-0012">Acyltransferase</keyword>
<proteinExistence type="predicted"/>
<dbReference type="Pfam" id="PF13480">
    <property type="entry name" value="Acetyltransf_6"/>
    <property type="match status" value="1"/>
</dbReference>